<dbReference type="PROSITE" id="PS51194">
    <property type="entry name" value="HELICASE_CTER"/>
    <property type="match status" value="1"/>
</dbReference>
<dbReference type="GO" id="GO:0005524">
    <property type="term" value="F:ATP binding"/>
    <property type="evidence" value="ECO:0007669"/>
    <property type="project" value="InterPro"/>
</dbReference>
<dbReference type="Pfam" id="PF00271">
    <property type="entry name" value="Helicase_C"/>
    <property type="match status" value="1"/>
</dbReference>
<feature type="domain" description="Helicase C-terminal" evidence="3">
    <location>
        <begin position="488"/>
        <end position="652"/>
    </location>
</feature>
<dbReference type="SMART" id="SM00487">
    <property type="entry name" value="DEXDc"/>
    <property type="match status" value="1"/>
</dbReference>
<dbReference type="PANTHER" id="PTHR45766">
    <property type="entry name" value="DNA ANNEALING HELICASE AND ENDONUCLEASE ZRANB3 FAMILY MEMBER"/>
    <property type="match status" value="1"/>
</dbReference>
<dbReference type="Pfam" id="PF00176">
    <property type="entry name" value="SNF2-rel_dom"/>
    <property type="match status" value="1"/>
</dbReference>
<keyword evidence="5" id="KW-1185">Reference proteome</keyword>
<feature type="domain" description="Helicase ATP-binding" evidence="2">
    <location>
        <begin position="248"/>
        <end position="401"/>
    </location>
</feature>
<dbReference type="GO" id="GO:0006281">
    <property type="term" value="P:DNA repair"/>
    <property type="evidence" value="ECO:0007669"/>
    <property type="project" value="TreeGrafter"/>
</dbReference>
<proteinExistence type="predicted"/>
<name>A0A3M6R0T9_9BURK</name>
<evidence type="ECO:0000256" key="1">
    <source>
        <dbReference type="ARBA" id="ARBA00022801"/>
    </source>
</evidence>
<keyword evidence="4" id="KW-0547">Nucleotide-binding</keyword>
<dbReference type="EMBL" id="RDQO01000001">
    <property type="protein sequence ID" value="RMX08868.1"/>
    <property type="molecule type" value="Genomic_DNA"/>
</dbReference>
<dbReference type="RefSeq" id="WP_122227130.1">
    <property type="nucleotide sequence ID" value="NZ_RDQO01000001.1"/>
</dbReference>
<organism evidence="4 5">
    <name type="scientific">Corticibacter populi</name>
    <dbReference type="NCBI Taxonomy" id="1550736"/>
    <lineage>
        <taxon>Bacteria</taxon>
        <taxon>Pseudomonadati</taxon>
        <taxon>Pseudomonadota</taxon>
        <taxon>Betaproteobacteria</taxon>
        <taxon>Burkholderiales</taxon>
        <taxon>Comamonadaceae</taxon>
        <taxon>Corticibacter</taxon>
    </lineage>
</organism>
<dbReference type="InterPro" id="IPR001650">
    <property type="entry name" value="Helicase_C-like"/>
</dbReference>
<dbReference type="Proteomes" id="UP000278006">
    <property type="component" value="Unassembled WGS sequence"/>
</dbReference>
<keyword evidence="4" id="KW-0347">Helicase</keyword>
<dbReference type="PANTHER" id="PTHR45766:SF6">
    <property type="entry name" value="SWI_SNF-RELATED MATRIX-ASSOCIATED ACTIN-DEPENDENT REGULATOR OF CHROMATIN SUBFAMILY A-LIKE PROTEIN 1"/>
    <property type="match status" value="1"/>
</dbReference>
<dbReference type="Gene3D" id="3.40.50.300">
    <property type="entry name" value="P-loop containing nucleotide triphosphate hydrolases"/>
    <property type="match status" value="1"/>
</dbReference>
<dbReference type="GO" id="GO:0004386">
    <property type="term" value="F:helicase activity"/>
    <property type="evidence" value="ECO:0007669"/>
    <property type="project" value="UniProtKB-KW"/>
</dbReference>
<dbReference type="CDD" id="cd18793">
    <property type="entry name" value="SF2_C_SNF"/>
    <property type="match status" value="1"/>
</dbReference>
<dbReference type="PROSITE" id="PS51192">
    <property type="entry name" value="HELICASE_ATP_BIND_1"/>
    <property type="match status" value="1"/>
</dbReference>
<evidence type="ECO:0000313" key="4">
    <source>
        <dbReference type="EMBL" id="RMX08868.1"/>
    </source>
</evidence>
<dbReference type="InterPro" id="IPR027417">
    <property type="entry name" value="P-loop_NTPase"/>
</dbReference>
<dbReference type="AlphaFoldDB" id="A0A3M6R0T9"/>
<dbReference type="InterPro" id="IPR014001">
    <property type="entry name" value="Helicase_ATP-bd"/>
</dbReference>
<dbReference type="OrthoDB" id="9814088at2"/>
<dbReference type="GO" id="GO:0016787">
    <property type="term" value="F:hydrolase activity"/>
    <property type="evidence" value="ECO:0007669"/>
    <property type="project" value="UniProtKB-KW"/>
</dbReference>
<keyword evidence="1" id="KW-0378">Hydrolase</keyword>
<dbReference type="SUPFAM" id="SSF52540">
    <property type="entry name" value="P-loop containing nucleoside triphosphate hydrolases"/>
    <property type="match status" value="2"/>
</dbReference>
<dbReference type="InterPro" id="IPR000330">
    <property type="entry name" value="SNF2_N"/>
</dbReference>
<keyword evidence="4" id="KW-0067">ATP-binding</keyword>
<comment type="caution">
    <text evidence="4">The sequence shown here is derived from an EMBL/GenBank/DDBJ whole genome shotgun (WGS) entry which is preliminary data.</text>
</comment>
<evidence type="ECO:0000313" key="5">
    <source>
        <dbReference type="Proteomes" id="UP000278006"/>
    </source>
</evidence>
<accession>A0A3M6R0T9</accession>
<dbReference type="Gene3D" id="3.40.50.10810">
    <property type="entry name" value="Tandem AAA-ATPase domain"/>
    <property type="match status" value="1"/>
</dbReference>
<dbReference type="InterPro" id="IPR049730">
    <property type="entry name" value="SNF2/RAD54-like_C"/>
</dbReference>
<gene>
    <name evidence="4" type="ORF">D8I35_03690</name>
</gene>
<dbReference type="GO" id="GO:0031297">
    <property type="term" value="P:replication fork processing"/>
    <property type="evidence" value="ECO:0007669"/>
    <property type="project" value="TreeGrafter"/>
</dbReference>
<dbReference type="InterPro" id="IPR038718">
    <property type="entry name" value="SNF2-like_sf"/>
</dbReference>
<evidence type="ECO:0000259" key="3">
    <source>
        <dbReference type="PROSITE" id="PS51194"/>
    </source>
</evidence>
<sequence length="664" mass="73221">MFKPVVLKPPELLLNAASDGRRIGLQLTHVPGLKKPLEAFGAWWCGPRRMWVLDRLQHGFLVEALQRAYAGQYVDLDAAPGLLKTALEAPSADYFTQLLDVQIFPLARGELERGRWAVSFAYDKHCVRAMHALGGYFQRNASAWQVHGGPDEILQALAEHAGIEAEFVFIHERPVVLEDLSTGSSGPSPIQVPGAAPTFGEGGGAEDEAGTAFISTDRERDADLPFDRSVLADLLQREVLRDYQAVGVEHLVRQSGACLGDDMGLGKSRQTVVALRLAAGRGRVLIACPASLRLNWEREIRMVYPDAKVGMLGEDRMATLHACDWVVGNYERMGGLVREVGLDFAAMAVDEAHYLKEHRSGRTRNMFVLAARIPRAYVVTGTPLLNREVEMHTLLRITGHELGRLPLADFRKQYAGSSEKRAALAEAIKGWMLRRSKSVLKDLGTKERQLRYISPAEGLDGYKSIYGDMTLTAMPKIVKLRRELETLKIPFLVETVEGMAEDDKIIIFCEYMSTVEALKQALAAISVKCVSLVGSDSAKKRQKAVDTFQEDPETKVFIGTTSAAGVGITLTAANIVAFASMPWTPALMRQAEDRAYRLGQKRDVLVLVPIIPGTIDEGVLQLQENKRNTEIEVVEAVRCALPETQKAQAEVPEAFIEELEVVEA</sequence>
<evidence type="ECO:0000259" key="2">
    <source>
        <dbReference type="PROSITE" id="PS51192"/>
    </source>
</evidence>
<dbReference type="SMART" id="SM00490">
    <property type="entry name" value="HELICc"/>
    <property type="match status" value="1"/>
</dbReference>
<reference evidence="4 5" key="1">
    <citation type="submission" date="2018-10" db="EMBL/GenBank/DDBJ databases">
        <title>Draft genome of Cortibacter populi DSM10536.</title>
        <authorList>
            <person name="Bernier A.-M."/>
            <person name="Bernard K."/>
        </authorList>
    </citation>
    <scope>NUCLEOTIDE SEQUENCE [LARGE SCALE GENOMIC DNA]</scope>
    <source>
        <strain evidence="4 5">DSM 105136</strain>
    </source>
</reference>
<protein>
    <submittedName>
        <fullName evidence="4">DEAD/DEAH box helicase</fullName>
    </submittedName>
</protein>